<dbReference type="InterPro" id="IPR003737">
    <property type="entry name" value="GlcNAc_PI_deacetylase-related"/>
</dbReference>
<evidence type="ECO:0000313" key="1">
    <source>
        <dbReference type="EMBL" id="AJR05495.1"/>
    </source>
</evidence>
<dbReference type="AlphaFoldDB" id="A0A0C5WRA7"/>
<keyword evidence="2" id="KW-1185">Reference proteome</keyword>
<name>A0A0C5WRA7_9GAMM</name>
<dbReference type="Gene3D" id="3.40.50.10320">
    <property type="entry name" value="LmbE-like"/>
    <property type="match status" value="1"/>
</dbReference>
<gene>
    <name evidence="1" type="ORF">H744_1c0470</name>
</gene>
<dbReference type="InterPro" id="IPR024078">
    <property type="entry name" value="LmbE-like_dom_sf"/>
</dbReference>
<evidence type="ECO:0000313" key="2">
    <source>
        <dbReference type="Proteomes" id="UP000032303"/>
    </source>
</evidence>
<dbReference type="STRING" id="658445.H744_1c0470"/>
<dbReference type="KEGG" id="pgb:H744_1c0470"/>
<accession>A0A0C5WRA7</accession>
<evidence type="ECO:0008006" key="3">
    <source>
        <dbReference type="Google" id="ProtNLM"/>
    </source>
</evidence>
<dbReference type="PATRIC" id="fig|658445.3.peg.513"/>
<dbReference type="HOGENOM" id="CLU_1426802_0_0_6"/>
<dbReference type="Proteomes" id="UP000032303">
    <property type="component" value="Chromosome 1"/>
</dbReference>
<proteinExistence type="predicted"/>
<protein>
    <recommendedName>
        <fullName evidence="3">LmbE family protein</fullName>
    </recommendedName>
</protein>
<reference evidence="1 2" key="1">
    <citation type="submission" date="2013-05" db="EMBL/GenBank/DDBJ databases">
        <title>Complete genome sequence of the lipase-producing bacterium Photobacterium gaetbulicola Gung47.</title>
        <authorList>
            <person name="Kim Y.-O."/>
        </authorList>
    </citation>
    <scope>NUCLEOTIDE SEQUENCE [LARGE SCALE GENOMIC DNA]</scope>
    <source>
        <strain evidence="1 2">Gung47</strain>
    </source>
</reference>
<dbReference type="SUPFAM" id="SSF102588">
    <property type="entry name" value="LmbE-like"/>
    <property type="match status" value="1"/>
</dbReference>
<dbReference type="EMBL" id="CP005973">
    <property type="protein sequence ID" value="AJR05495.1"/>
    <property type="molecule type" value="Genomic_DNA"/>
</dbReference>
<sequence>MCGFNSAREAAQKRAVEDANACEIAGVNWKHLDFLDLPYSKEKSIADIEEVLEKLVPDFDVVIAPIGIGQHQDHIVIRDAIISVYKKSRSFELVFYADCPYASVNGWDSDDSSKELDYQWSYALSQVEKQGVRLLEPTRIEFSETQVLEKLVAAKTYESQLKGLLEYYPALLETDGCFSVEVTWKCESVE</sequence>
<dbReference type="Pfam" id="PF02585">
    <property type="entry name" value="PIG-L"/>
    <property type="match status" value="1"/>
</dbReference>
<organism evidence="1 2">
    <name type="scientific">Photobacterium gaetbulicola Gung47</name>
    <dbReference type="NCBI Taxonomy" id="658445"/>
    <lineage>
        <taxon>Bacteria</taxon>
        <taxon>Pseudomonadati</taxon>
        <taxon>Pseudomonadota</taxon>
        <taxon>Gammaproteobacteria</taxon>
        <taxon>Vibrionales</taxon>
        <taxon>Vibrionaceae</taxon>
        <taxon>Photobacterium</taxon>
    </lineage>
</organism>